<organism evidence="1 2">
    <name type="scientific">Favolaschia claudopus</name>
    <dbReference type="NCBI Taxonomy" id="2862362"/>
    <lineage>
        <taxon>Eukaryota</taxon>
        <taxon>Fungi</taxon>
        <taxon>Dikarya</taxon>
        <taxon>Basidiomycota</taxon>
        <taxon>Agaricomycotina</taxon>
        <taxon>Agaricomycetes</taxon>
        <taxon>Agaricomycetidae</taxon>
        <taxon>Agaricales</taxon>
        <taxon>Marasmiineae</taxon>
        <taxon>Mycenaceae</taxon>
        <taxon>Favolaschia</taxon>
    </lineage>
</organism>
<accession>A0AAW0BU39</accession>
<evidence type="ECO:0000313" key="2">
    <source>
        <dbReference type="Proteomes" id="UP001362999"/>
    </source>
</evidence>
<evidence type="ECO:0000313" key="1">
    <source>
        <dbReference type="EMBL" id="KAK7029999.1"/>
    </source>
</evidence>
<proteinExistence type="predicted"/>
<gene>
    <name evidence="1" type="ORF">R3P38DRAFT_3188934</name>
</gene>
<sequence>MAQDVDPTLCTNLNSPGECCGASFDHKATPGLCAACYVATTDSARALERKDWPQCEGCSAQLKLLKGSRCGSCIRKFARTLQKGSHKSSGGTLSAPIGNAKGMARQITVYLVPATSNTRTDASRMLGNATRAFPEDTPMEGEFNEHYSALDL</sequence>
<reference evidence="1 2" key="1">
    <citation type="journal article" date="2024" name="J Genomics">
        <title>Draft genome sequencing and assembly of Favolaschia claudopus CIRM-BRFM 2984 isolated from oak limbs.</title>
        <authorList>
            <person name="Navarro D."/>
            <person name="Drula E."/>
            <person name="Chaduli D."/>
            <person name="Cazenave R."/>
            <person name="Ahrendt S."/>
            <person name="Wang J."/>
            <person name="Lipzen A."/>
            <person name="Daum C."/>
            <person name="Barry K."/>
            <person name="Grigoriev I.V."/>
            <person name="Favel A."/>
            <person name="Rosso M.N."/>
            <person name="Martin F."/>
        </authorList>
    </citation>
    <scope>NUCLEOTIDE SEQUENCE [LARGE SCALE GENOMIC DNA]</scope>
    <source>
        <strain evidence="1 2">CIRM-BRFM 2984</strain>
    </source>
</reference>
<comment type="caution">
    <text evidence="1">The sequence shown here is derived from an EMBL/GenBank/DDBJ whole genome shotgun (WGS) entry which is preliminary data.</text>
</comment>
<dbReference type="Proteomes" id="UP001362999">
    <property type="component" value="Unassembled WGS sequence"/>
</dbReference>
<keyword evidence="2" id="KW-1185">Reference proteome</keyword>
<dbReference type="AlphaFoldDB" id="A0AAW0BU39"/>
<protein>
    <submittedName>
        <fullName evidence="1">Uncharacterized protein</fullName>
    </submittedName>
</protein>
<name>A0AAW0BU39_9AGAR</name>
<dbReference type="EMBL" id="JAWWNJ010000026">
    <property type="protein sequence ID" value="KAK7029999.1"/>
    <property type="molecule type" value="Genomic_DNA"/>
</dbReference>